<dbReference type="EMBL" id="JBBMFN010000006">
    <property type="protein sequence ID" value="MEQ2464940.1"/>
    <property type="molecule type" value="Genomic_DNA"/>
</dbReference>
<dbReference type="InterPro" id="IPR051158">
    <property type="entry name" value="Metallophosphoesterase_sf"/>
</dbReference>
<dbReference type="InterPro" id="IPR004843">
    <property type="entry name" value="Calcineurin-like_PHP"/>
</dbReference>
<comment type="caution">
    <text evidence="2">The sequence shown here is derived from an EMBL/GenBank/DDBJ whole genome shotgun (WGS) entry which is preliminary data.</text>
</comment>
<reference evidence="2 3" key="1">
    <citation type="submission" date="2024-03" db="EMBL/GenBank/DDBJ databases">
        <title>Human intestinal bacterial collection.</title>
        <authorList>
            <person name="Pauvert C."/>
            <person name="Hitch T.C.A."/>
            <person name="Clavel T."/>
        </authorList>
    </citation>
    <scope>NUCLEOTIDE SEQUENCE [LARGE SCALE GENOMIC DNA]</scope>
    <source>
        <strain evidence="2 3">CLA-SR-H024</strain>
    </source>
</reference>
<accession>A0ABV1EV10</accession>
<keyword evidence="3" id="KW-1185">Reference proteome</keyword>
<proteinExistence type="predicted"/>
<dbReference type="InterPro" id="IPR029052">
    <property type="entry name" value="Metallo-depent_PP-like"/>
</dbReference>
<dbReference type="PANTHER" id="PTHR31302">
    <property type="entry name" value="TRANSMEMBRANE PROTEIN WITH METALLOPHOSPHOESTERASE DOMAIN-RELATED"/>
    <property type="match status" value="1"/>
</dbReference>
<evidence type="ECO:0000313" key="2">
    <source>
        <dbReference type="EMBL" id="MEQ2464940.1"/>
    </source>
</evidence>
<evidence type="ECO:0000259" key="1">
    <source>
        <dbReference type="Pfam" id="PF00149"/>
    </source>
</evidence>
<evidence type="ECO:0000313" key="3">
    <source>
        <dbReference type="Proteomes" id="UP001465426"/>
    </source>
</evidence>
<dbReference type="Pfam" id="PF00149">
    <property type="entry name" value="Metallophos"/>
    <property type="match status" value="1"/>
</dbReference>
<dbReference type="SUPFAM" id="SSF56300">
    <property type="entry name" value="Metallo-dependent phosphatases"/>
    <property type="match status" value="1"/>
</dbReference>
<dbReference type="Gene3D" id="3.60.21.10">
    <property type="match status" value="1"/>
</dbReference>
<dbReference type="Proteomes" id="UP001465426">
    <property type="component" value="Unassembled WGS sequence"/>
</dbReference>
<dbReference type="RefSeq" id="WP_031537381.1">
    <property type="nucleotide sequence ID" value="NZ_JBBMFN010000006.1"/>
</dbReference>
<gene>
    <name evidence="2" type="ORF">WMO63_04550</name>
</gene>
<dbReference type="PANTHER" id="PTHR31302:SF32">
    <property type="entry name" value="PHOSPHOESTERASE"/>
    <property type="match status" value="1"/>
</dbReference>
<feature type="domain" description="Calcineurin-like phosphoesterase" evidence="1">
    <location>
        <begin position="50"/>
        <end position="205"/>
    </location>
</feature>
<organism evidence="2 3">
    <name type="scientific">Niallia hominis</name>
    <dbReference type="NCBI Taxonomy" id="3133173"/>
    <lineage>
        <taxon>Bacteria</taxon>
        <taxon>Bacillati</taxon>
        <taxon>Bacillota</taxon>
        <taxon>Bacilli</taxon>
        <taxon>Bacillales</taxon>
        <taxon>Bacillaceae</taxon>
        <taxon>Niallia</taxon>
    </lineage>
</organism>
<sequence>MVFLLGGFILLVIFCIAFLIYMKNIANENNVKYELFYFPNFPSSIHEITLFFISDIHRRTIDDTIINEVIDVAELVIIGGDLLEKGVNLEQTRENLRKLKQIGPVYFVWGNNDYEIDRDALESLLNEEDIVLLDNKAVSFMSSNGEGWSLIGVEDYSLEYDDLETALQQVENNSFKILISHNPKIIEELDEENQISLVLSGHTHGGQIRIFGFGPYELGGTKLIGKTTLFVSNGYGTTSIPLRLGAKPETHIIRIQHKQNEEEMKFFKPTV</sequence>
<protein>
    <submittedName>
        <fullName evidence="2">Metallophosphoesterase</fullName>
    </submittedName>
</protein>
<name>A0ABV1EV10_9BACI</name>